<protein>
    <submittedName>
        <fullName evidence="1">Uncharacterized protein</fullName>
    </submittedName>
</protein>
<name>A0A077R4G2_9BASI</name>
<reference evidence="1" key="1">
    <citation type="journal article" date="2014" name="Genome Biol. Evol.">
        <title>Gene Loss Rather Than Gene Gain Is Associated with a Host Jump from Monocots to Dicots in the Smut Fungus Melanopsichium pennsylvanicum.</title>
        <authorList>
            <person name="Sharma R."/>
            <person name="Mishra B."/>
            <person name="Runge F."/>
            <person name="Thines M."/>
        </authorList>
    </citation>
    <scope>NUCLEOTIDE SEQUENCE</scope>
    <source>
        <strain evidence="1">4</strain>
    </source>
</reference>
<organism evidence="1">
    <name type="scientific">Melanopsichium pennsylvanicum 4</name>
    <dbReference type="NCBI Taxonomy" id="1398559"/>
    <lineage>
        <taxon>Eukaryota</taxon>
        <taxon>Fungi</taxon>
        <taxon>Dikarya</taxon>
        <taxon>Basidiomycota</taxon>
        <taxon>Ustilaginomycotina</taxon>
        <taxon>Ustilaginomycetes</taxon>
        <taxon>Ustilaginales</taxon>
        <taxon>Ustilaginaceae</taxon>
        <taxon>Melanopsichium</taxon>
    </lineage>
</organism>
<dbReference type="EMBL" id="HG529519">
    <property type="protein sequence ID" value="CDI51809.1"/>
    <property type="molecule type" value="Genomic_DNA"/>
</dbReference>
<evidence type="ECO:0000313" key="1">
    <source>
        <dbReference type="EMBL" id="CDI51809.1"/>
    </source>
</evidence>
<dbReference type="AlphaFoldDB" id="A0A077R4G2"/>
<sequence>MIRIDAETVKNVDIGRPCADGAWGRRQAGKRTLRGEEMMEKGQVSMDSKHDGVKYGLRSTRELGQHDESRTRLRCLSNKQAAGREWLALALPRVRKALDSDRRKPSIRACGLATSVIRPYRLSEGSRKMLQKYVHAQMHDRPCTQTGPVQYSASEMSRISFFSVLKMSLSSLASRSEIDAFDAISLKLV</sequence>
<proteinExistence type="predicted"/>
<accession>A0A077R4G2</accession>